<evidence type="ECO:0000313" key="2">
    <source>
        <dbReference type="Proteomes" id="UP001595526"/>
    </source>
</evidence>
<sequence>MRTRLFCFLAFVAYVNTIFHQEGHTHGWGTDQIIDGAPLVEIILEDVLEIPCSDNESLSDDFQYDDYRPASSKWLSIVPPEKEIGLSPLQTVDIFQYITRLELNTKITCLLGYYSFLFRLKPF</sequence>
<keyword evidence="2" id="KW-1185">Reference proteome</keyword>
<gene>
    <name evidence="1" type="ORF">ACFOET_19215</name>
</gene>
<dbReference type="EMBL" id="JBHRTA010000060">
    <property type="protein sequence ID" value="MFC3199757.1"/>
    <property type="molecule type" value="Genomic_DNA"/>
</dbReference>
<evidence type="ECO:0000313" key="1">
    <source>
        <dbReference type="EMBL" id="MFC3199757.1"/>
    </source>
</evidence>
<comment type="caution">
    <text evidence="1">The sequence shown here is derived from an EMBL/GenBank/DDBJ whole genome shotgun (WGS) entry which is preliminary data.</text>
</comment>
<dbReference type="RefSeq" id="WP_379025687.1">
    <property type="nucleotide sequence ID" value="NZ_JBHRTA010000060.1"/>
</dbReference>
<dbReference type="Proteomes" id="UP001595526">
    <property type="component" value="Unassembled WGS sequence"/>
</dbReference>
<proteinExistence type="predicted"/>
<reference evidence="2" key="1">
    <citation type="journal article" date="2019" name="Int. J. Syst. Evol. Microbiol.">
        <title>The Global Catalogue of Microorganisms (GCM) 10K type strain sequencing project: providing services to taxonomists for standard genome sequencing and annotation.</title>
        <authorList>
            <consortium name="The Broad Institute Genomics Platform"/>
            <consortium name="The Broad Institute Genome Sequencing Center for Infectious Disease"/>
            <person name="Wu L."/>
            <person name="Ma J."/>
        </authorList>
    </citation>
    <scope>NUCLEOTIDE SEQUENCE [LARGE SCALE GENOMIC DNA]</scope>
    <source>
        <strain evidence="2">KCTC 52416</strain>
    </source>
</reference>
<accession>A0ABV7JRE4</accession>
<protein>
    <submittedName>
        <fullName evidence="1">Uncharacterized protein</fullName>
    </submittedName>
</protein>
<organism evidence="1 2">
    <name type="scientific">Parapedobacter deserti</name>
    <dbReference type="NCBI Taxonomy" id="1912957"/>
    <lineage>
        <taxon>Bacteria</taxon>
        <taxon>Pseudomonadati</taxon>
        <taxon>Bacteroidota</taxon>
        <taxon>Sphingobacteriia</taxon>
        <taxon>Sphingobacteriales</taxon>
        <taxon>Sphingobacteriaceae</taxon>
        <taxon>Parapedobacter</taxon>
    </lineage>
</organism>
<name>A0ABV7JRE4_9SPHI</name>